<keyword evidence="6 7" id="KW-0472">Membrane</keyword>
<dbReference type="KEGG" id="ehx:EMIHUDRAFT_443765"/>
<comment type="subcellular location">
    <subcellularLocation>
        <location evidence="1">Cell membrane</location>
        <topology evidence="1">Multi-pass membrane protein</topology>
    </subcellularLocation>
</comment>
<feature type="transmembrane region" description="Helical" evidence="7">
    <location>
        <begin position="820"/>
        <end position="845"/>
    </location>
</feature>
<dbReference type="PANTHER" id="PTHR33406:SF6">
    <property type="entry name" value="MEMBRANE PROTEIN YDGH-RELATED"/>
    <property type="match status" value="1"/>
</dbReference>
<comment type="similarity">
    <text evidence="2">Belongs to the resistance-nodulation-cell division (RND) (TC 2.A.6) family. MmpL subfamily.</text>
</comment>
<feature type="transmembrane region" description="Helical" evidence="7">
    <location>
        <begin position="212"/>
        <end position="229"/>
    </location>
</feature>
<keyword evidence="5 7" id="KW-1133">Transmembrane helix</keyword>
<feature type="transmembrane region" description="Helical" evidence="7">
    <location>
        <begin position="266"/>
        <end position="286"/>
    </location>
</feature>
<dbReference type="AlphaFoldDB" id="A0A0D3JMZ8"/>
<keyword evidence="10" id="KW-1185">Reference proteome</keyword>
<feature type="transmembrane region" description="Helical" evidence="7">
    <location>
        <begin position="336"/>
        <end position="360"/>
    </location>
</feature>
<sequence length="925" mass="97027">MVAVADDSLIATAIRSYARLIKRRSRLVVAFWLVFLAATAPFAPGIFSATTQEFTPPPSSAAHQANAALQAQFPVAGRATQFVVLLSTRDGSSVLESADARAASDTLEAVARNHSLTHDVAGYYPLLKLGMRPQDLAPSFVSNSSSSTLIEVECSTYMTDQPTIDYLHWLEERVDELQAAHGSSLEVDLLGAPLIIEEAADTAMSDLEHMDAIVLPLSFAILAGVIGSFRLLLVPLLTIGVAAAGAFGITALIARATPIFTITPSLMMSILIAMSIDYALFLLTRFRQERLQGRSVPAAVEVTLQTAGMTVLVSGLTLAASFVALLFFPISVISSLGIGCTLALLLVLAVNLSLVPALLLSFPAFFGAREPCCCGPLAALCRRRYADDDSPPPLASLEEGGAAPQGPTLDSAFERLTAATDQGGDRRSALPAPEALSCPQRFWWRLSGLTTRWPLNLLCVAALLGLTVPLGLTATTLATTDGWDQAIPRGSALGAAFERMGREFGAGHLNPYSILLRPRTGSATSRHFFSSVASALAEFEAEPALRVGGGGGAGFEIDSLAYKSGTPVPWLLYETCELVPHRPADGAALEASPPSPSLASLGAERREALRAAGGLAEQLFAPLAAGGDPLGPLCAGLRYAKRRFLNDDGSAAMAMVVMDVDPLGAEGDAWLHAARDTLARVSVTFDIDASISGVPGDIYDCKDAVFALMPVMVAVMALLVLLLVGCTFGSLVIPLRSVVSIGVTVTWAYGAAVLTYQHGWLEWTGLGGLARTDSQMWLVPVISLPILVGISLDYDIFLLARVAELRGKGATTQQAIRHGVTSTGSIISSAGLIMAIAFSGLLFSANPTLDMVAFYLVFAVLADTFVMRPLLVPAAMALLGEANWWPQAPTQRAAKPPAETAGVAPLRCSAAGAAAPPALAAALGR</sequence>
<feature type="transmembrane region" description="Helical" evidence="7">
    <location>
        <begin position="851"/>
        <end position="871"/>
    </location>
</feature>
<evidence type="ECO:0000313" key="9">
    <source>
        <dbReference type="EnsemblProtists" id="EOD24883"/>
    </source>
</evidence>
<feature type="transmembrane region" description="Helical" evidence="7">
    <location>
        <begin position="27"/>
        <end position="47"/>
    </location>
</feature>
<feature type="transmembrane region" description="Helical" evidence="7">
    <location>
        <begin position="704"/>
        <end position="726"/>
    </location>
</feature>
<evidence type="ECO:0000256" key="4">
    <source>
        <dbReference type="ARBA" id="ARBA00022692"/>
    </source>
</evidence>
<evidence type="ECO:0000256" key="7">
    <source>
        <dbReference type="SAM" id="Phobius"/>
    </source>
</evidence>
<dbReference type="Gene3D" id="1.20.1640.10">
    <property type="entry name" value="Multidrug efflux transporter AcrB transmembrane domain"/>
    <property type="match status" value="2"/>
</dbReference>
<feature type="transmembrane region" description="Helical" evidence="7">
    <location>
        <begin position="236"/>
        <end position="254"/>
    </location>
</feature>
<feature type="transmembrane region" description="Helical" evidence="7">
    <location>
        <begin position="777"/>
        <end position="799"/>
    </location>
</feature>
<evidence type="ECO:0000256" key="1">
    <source>
        <dbReference type="ARBA" id="ARBA00004651"/>
    </source>
</evidence>
<feature type="transmembrane region" description="Helical" evidence="7">
    <location>
        <begin position="307"/>
        <end position="330"/>
    </location>
</feature>
<feature type="transmembrane region" description="Helical" evidence="7">
    <location>
        <begin position="453"/>
        <end position="472"/>
    </location>
</feature>
<dbReference type="EnsemblProtists" id="EOD24883">
    <property type="protein sequence ID" value="EOD24883"/>
    <property type="gene ID" value="EMIHUDRAFT_443765"/>
</dbReference>
<evidence type="ECO:0000256" key="6">
    <source>
        <dbReference type="ARBA" id="ARBA00023136"/>
    </source>
</evidence>
<evidence type="ECO:0000313" key="10">
    <source>
        <dbReference type="Proteomes" id="UP000013827"/>
    </source>
</evidence>
<reference evidence="10" key="1">
    <citation type="journal article" date="2013" name="Nature">
        <title>Pan genome of the phytoplankton Emiliania underpins its global distribution.</title>
        <authorList>
            <person name="Read B.A."/>
            <person name="Kegel J."/>
            <person name="Klute M.J."/>
            <person name="Kuo A."/>
            <person name="Lefebvre S.C."/>
            <person name="Maumus F."/>
            <person name="Mayer C."/>
            <person name="Miller J."/>
            <person name="Monier A."/>
            <person name="Salamov A."/>
            <person name="Young J."/>
            <person name="Aguilar M."/>
            <person name="Claverie J.M."/>
            <person name="Frickenhaus S."/>
            <person name="Gonzalez K."/>
            <person name="Herman E.K."/>
            <person name="Lin Y.C."/>
            <person name="Napier J."/>
            <person name="Ogata H."/>
            <person name="Sarno A.F."/>
            <person name="Shmutz J."/>
            <person name="Schroeder D."/>
            <person name="de Vargas C."/>
            <person name="Verret F."/>
            <person name="von Dassow P."/>
            <person name="Valentin K."/>
            <person name="Van de Peer Y."/>
            <person name="Wheeler G."/>
            <person name="Dacks J.B."/>
            <person name="Delwiche C.F."/>
            <person name="Dyhrman S.T."/>
            <person name="Glockner G."/>
            <person name="John U."/>
            <person name="Richards T."/>
            <person name="Worden A.Z."/>
            <person name="Zhang X."/>
            <person name="Grigoriev I.V."/>
            <person name="Allen A.E."/>
            <person name="Bidle K."/>
            <person name="Borodovsky M."/>
            <person name="Bowler C."/>
            <person name="Brownlee C."/>
            <person name="Cock J.M."/>
            <person name="Elias M."/>
            <person name="Gladyshev V.N."/>
            <person name="Groth M."/>
            <person name="Guda C."/>
            <person name="Hadaegh A."/>
            <person name="Iglesias-Rodriguez M.D."/>
            <person name="Jenkins J."/>
            <person name="Jones B.M."/>
            <person name="Lawson T."/>
            <person name="Leese F."/>
            <person name="Lindquist E."/>
            <person name="Lobanov A."/>
            <person name="Lomsadze A."/>
            <person name="Malik S.B."/>
            <person name="Marsh M.E."/>
            <person name="Mackinder L."/>
            <person name="Mock T."/>
            <person name="Mueller-Roeber B."/>
            <person name="Pagarete A."/>
            <person name="Parker M."/>
            <person name="Probert I."/>
            <person name="Quesneville H."/>
            <person name="Raines C."/>
            <person name="Rensing S.A."/>
            <person name="Riano-Pachon D.M."/>
            <person name="Richier S."/>
            <person name="Rokitta S."/>
            <person name="Shiraiwa Y."/>
            <person name="Soanes D.M."/>
            <person name="van der Giezen M."/>
            <person name="Wahlund T.M."/>
            <person name="Williams B."/>
            <person name="Wilson W."/>
            <person name="Wolfe G."/>
            <person name="Wurch L.L."/>
        </authorList>
    </citation>
    <scope>NUCLEOTIDE SEQUENCE</scope>
</reference>
<dbReference type="Proteomes" id="UP000013827">
    <property type="component" value="Unassembled WGS sequence"/>
</dbReference>
<dbReference type="Pfam" id="PF03176">
    <property type="entry name" value="MMPL"/>
    <property type="match status" value="2"/>
</dbReference>
<dbReference type="InterPro" id="IPR004869">
    <property type="entry name" value="MMPL_dom"/>
</dbReference>
<dbReference type="PROSITE" id="PS50156">
    <property type="entry name" value="SSD"/>
    <property type="match status" value="1"/>
</dbReference>
<dbReference type="InterPro" id="IPR000731">
    <property type="entry name" value="SSD"/>
</dbReference>
<dbReference type="RefSeq" id="XP_005777312.1">
    <property type="nucleotide sequence ID" value="XM_005777255.1"/>
</dbReference>
<reference evidence="9" key="2">
    <citation type="submission" date="2024-10" db="UniProtKB">
        <authorList>
            <consortium name="EnsemblProtists"/>
        </authorList>
    </citation>
    <scope>IDENTIFICATION</scope>
</reference>
<keyword evidence="4 7" id="KW-0812">Transmembrane</keyword>
<dbReference type="PaxDb" id="2903-EOD24883"/>
<evidence type="ECO:0000256" key="3">
    <source>
        <dbReference type="ARBA" id="ARBA00022475"/>
    </source>
</evidence>
<evidence type="ECO:0000256" key="5">
    <source>
        <dbReference type="ARBA" id="ARBA00022989"/>
    </source>
</evidence>
<protein>
    <recommendedName>
        <fullName evidence="8">SSD domain-containing protein</fullName>
    </recommendedName>
</protein>
<evidence type="ECO:0000256" key="2">
    <source>
        <dbReference type="ARBA" id="ARBA00010157"/>
    </source>
</evidence>
<feature type="domain" description="SSD" evidence="8">
    <location>
        <begin position="224"/>
        <end position="361"/>
    </location>
</feature>
<evidence type="ECO:0000259" key="8">
    <source>
        <dbReference type="PROSITE" id="PS50156"/>
    </source>
</evidence>
<organism evidence="9 10">
    <name type="scientific">Emiliania huxleyi (strain CCMP1516)</name>
    <dbReference type="NCBI Taxonomy" id="280463"/>
    <lineage>
        <taxon>Eukaryota</taxon>
        <taxon>Haptista</taxon>
        <taxon>Haptophyta</taxon>
        <taxon>Prymnesiophyceae</taxon>
        <taxon>Isochrysidales</taxon>
        <taxon>Noelaerhabdaceae</taxon>
        <taxon>Emiliania</taxon>
    </lineage>
</organism>
<dbReference type="GO" id="GO:0005886">
    <property type="term" value="C:plasma membrane"/>
    <property type="evidence" value="ECO:0007669"/>
    <property type="project" value="UniProtKB-SubCell"/>
</dbReference>
<dbReference type="SUPFAM" id="SSF82866">
    <property type="entry name" value="Multidrug efflux transporter AcrB transmembrane domain"/>
    <property type="match status" value="2"/>
</dbReference>
<dbReference type="InterPro" id="IPR050545">
    <property type="entry name" value="Mycobact_MmpL"/>
</dbReference>
<dbReference type="HOGENOM" id="CLU_337852_0_0_1"/>
<keyword evidence="3" id="KW-1003">Cell membrane</keyword>
<dbReference type="GeneID" id="17270421"/>
<name>A0A0D3JMZ8_EMIH1</name>
<feature type="transmembrane region" description="Helical" evidence="7">
    <location>
        <begin position="738"/>
        <end position="757"/>
    </location>
</feature>
<dbReference type="eggNOG" id="ENOG502QRKM">
    <property type="taxonomic scope" value="Eukaryota"/>
</dbReference>
<accession>A0A0D3JMZ8</accession>
<proteinExistence type="inferred from homology"/>
<dbReference type="PANTHER" id="PTHR33406">
    <property type="entry name" value="MEMBRANE PROTEIN MJ1562-RELATED"/>
    <property type="match status" value="1"/>
</dbReference>